<evidence type="ECO:0000256" key="1">
    <source>
        <dbReference type="SAM" id="MobiDB-lite"/>
    </source>
</evidence>
<protein>
    <submittedName>
        <fullName evidence="2">Uncharacterized protein</fullName>
    </submittedName>
</protein>
<organism evidence="2 3">
    <name type="scientific">Paracoccus sanguinis</name>
    <dbReference type="NCBI Taxonomy" id="1545044"/>
    <lineage>
        <taxon>Bacteria</taxon>
        <taxon>Pseudomonadati</taxon>
        <taxon>Pseudomonadota</taxon>
        <taxon>Alphaproteobacteria</taxon>
        <taxon>Rhodobacterales</taxon>
        <taxon>Paracoccaceae</taxon>
        <taxon>Paracoccus</taxon>
    </lineage>
</organism>
<evidence type="ECO:0000313" key="2">
    <source>
        <dbReference type="EMBL" id="SDW33272.1"/>
    </source>
</evidence>
<reference evidence="3" key="1">
    <citation type="submission" date="2016-10" db="EMBL/GenBank/DDBJ databases">
        <authorList>
            <person name="Varghese N."/>
            <person name="Submissions S."/>
        </authorList>
    </citation>
    <scope>NUCLEOTIDE SEQUENCE [LARGE SCALE GENOMIC DNA]</scope>
    <source>
        <strain evidence="3">DSM 29303</strain>
    </source>
</reference>
<accession>A0A1H2SNU2</accession>
<dbReference type="RefSeq" id="WP_036730644.1">
    <property type="nucleotide sequence ID" value="NZ_FNNA01000001.1"/>
</dbReference>
<name>A0A1H2SNU2_9RHOB</name>
<dbReference type="STRING" id="1545044.SAMN05444276_101685"/>
<proteinExistence type="predicted"/>
<evidence type="ECO:0000313" key="3">
    <source>
        <dbReference type="Proteomes" id="UP000182944"/>
    </source>
</evidence>
<feature type="region of interest" description="Disordered" evidence="1">
    <location>
        <begin position="91"/>
        <end position="128"/>
    </location>
</feature>
<gene>
    <name evidence="2" type="ORF">SAMN05444276_101685</name>
</gene>
<keyword evidence="3" id="KW-1185">Reference proteome</keyword>
<dbReference type="AlphaFoldDB" id="A0A1H2SNU2"/>
<dbReference type="Proteomes" id="UP000182944">
    <property type="component" value="Unassembled WGS sequence"/>
</dbReference>
<dbReference type="EMBL" id="FNNA01000001">
    <property type="protein sequence ID" value="SDW33272.1"/>
    <property type="molecule type" value="Genomic_DNA"/>
</dbReference>
<sequence>MTTSYSLRTRDDGQTEVLEHSAVVLGAFVRPEHARQFYDWMAGSHLTVRRAPEPEVASAAPAADTPAASAFVPEPMTIRRLSVPALVAEQQEVPAQPTQRRQAGRDKAVPPAVEDGEGAPENLPAAPGRAVVERPRQAVTMCAHLPEEVMAPAFERLERGEKLQVVASELGVPWPSLRGAYAGYKGRRQREIARGGMSSCCLCSREFMPSVTSPDTCARCAKAMGR</sequence>